<evidence type="ECO:0000313" key="2">
    <source>
        <dbReference type="EMBL" id="KXV71387.1"/>
    </source>
</evidence>
<dbReference type="EMBL" id="JAMYZR010000009">
    <property type="protein sequence ID" value="MCP1246021.1"/>
    <property type="molecule type" value="Genomic_DNA"/>
</dbReference>
<dbReference type="Proteomes" id="UP001523543">
    <property type="component" value="Unassembled WGS sequence"/>
</dbReference>
<feature type="transmembrane region" description="Helical" evidence="1">
    <location>
        <begin position="360"/>
        <end position="379"/>
    </location>
</feature>
<evidence type="ECO:0000256" key="1">
    <source>
        <dbReference type="SAM" id="Phobius"/>
    </source>
</evidence>
<comment type="caution">
    <text evidence="2">The sequence shown here is derived from an EMBL/GenBank/DDBJ whole genome shotgun (WGS) entry which is preliminary data.</text>
</comment>
<evidence type="ECO:0000313" key="5">
    <source>
        <dbReference type="Proteomes" id="UP001523543"/>
    </source>
</evidence>
<feature type="transmembrane region" description="Helical" evidence="1">
    <location>
        <begin position="126"/>
        <end position="148"/>
    </location>
</feature>
<evidence type="ECO:0008006" key="6">
    <source>
        <dbReference type="Google" id="ProtNLM"/>
    </source>
</evidence>
<evidence type="ECO:0000313" key="4">
    <source>
        <dbReference type="Proteomes" id="UP000075312"/>
    </source>
</evidence>
<keyword evidence="1" id="KW-1133">Transmembrane helix</keyword>
<reference evidence="2 4" key="1">
    <citation type="submission" date="2015-06" db="EMBL/GenBank/DDBJ databases">
        <title>Improved classification and identification of acetic acid bacteria using matrix-assisted laser desorption/ionization time-of-flight mass spectrometry; Gluconobacter nephelii and Gluconobacter uchimurae are later heterotypic synonyms of Gluconobacter japonicus and Gluconobacter oxydans, respectively.</title>
        <authorList>
            <person name="Li L."/>
            <person name="Cleenwerck I."/>
            <person name="De Vuyst L."/>
            <person name="Vandamme P."/>
        </authorList>
    </citation>
    <scope>NUCLEOTIDE SEQUENCE [LARGE SCALE GENOMIC DNA]</scope>
    <source>
        <strain evidence="2 4">LMG 1608</strain>
    </source>
</reference>
<evidence type="ECO:0000313" key="3">
    <source>
        <dbReference type="EMBL" id="MCP1246021.1"/>
    </source>
</evidence>
<feature type="transmembrane region" description="Helical" evidence="1">
    <location>
        <begin position="93"/>
        <end position="114"/>
    </location>
</feature>
<keyword evidence="5" id="KW-1185">Reference proteome</keyword>
<reference evidence="3 5" key="2">
    <citation type="submission" date="2022-06" db="EMBL/GenBank/DDBJ databases">
        <title>Acetobacer genomes from food samples.</title>
        <authorList>
            <person name="Sombolestani A."/>
        </authorList>
    </citation>
    <scope>NUCLEOTIDE SEQUENCE [LARGE SCALE GENOMIC DNA]</scope>
    <source>
        <strain evidence="3 5">R-83281</strain>
    </source>
</reference>
<organism evidence="2 4">
    <name type="scientific">Acetobacter cerevisiae</name>
    <dbReference type="NCBI Taxonomy" id="178900"/>
    <lineage>
        <taxon>Bacteria</taxon>
        <taxon>Pseudomonadati</taxon>
        <taxon>Pseudomonadota</taxon>
        <taxon>Alphaproteobacteria</taxon>
        <taxon>Acetobacterales</taxon>
        <taxon>Acetobacteraceae</taxon>
        <taxon>Acetobacter</taxon>
    </lineage>
</organism>
<gene>
    <name evidence="2" type="ORF">AD952_09160</name>
    <name evidence="3" type="ORF">NKW54_08715</name>
</gene>
<feature type="transmembrane region" description="Helical" evidence="1">
    <location>
        <begin position="225"/>
        <end position="247"/>
    </location>
</feature>
<proteinExistence type="predicted"/>
<feature type="transmembrane region" description="Helical" evidence="1">
    <location>
        <begin position="330"/>
        <end position="348"/>
    </location>
</feature>
<accession>A0A149UTW2</accession>
<dbReference type="EMBL" id="LHZY01000026">
    <property type="protein sequence ID" value="KXV71387.1"/>
    <property type="molecule type" value="Genomic_DNA"/>
</dbReference>
<keyword evidence="1" id="KW-0472">Membrane</keyword>
<sequence length="554" mass="63114">MQFFRRFPLAWYGVCAVFFSLIALLYIHREQNVYYWDYVTYYDRAVRLNELAAQSPVKPIFKIFSSIWKADYNYLAAIIPSLFVNLTGFHRQFYILSILLFYFFPALILFNTLLKAIFPQTTRQETRLLCLIPLTSVAFIAPTLRGFVDIGGLAFIELAILLTLKTDFSEKQSARKALWLGALLWGAFLFRRWYAYTIVSLFLSLPVLNYALFQKTCDRQRLKTLLAHFALAGLSAVALVLLFQFGLLRKILQTDYATIYHGYQKPFSASVVATLKAPGAWILPFFVFGLVSLRQEKDRRIRLCVLFSAFNLFTSFFLFCRTQSPGIQHVIPFAFWSLIIALYGMLAAGRRLHRSSLQTVYGTTLLGLFGLATYCALFTQAPYRVPVLNALLPEQTNPLQIENYPAYQNLTADLVRDYQPRGSIAVLSSSAVLNESMLNTLGDQKLHLISISQLDLRDHFDPSLLRARYLVVTTPVQTHLAPSEQRVITLPAADILSGTGIGHAYRKIGASYRLSQGTTAFLYEQVAPIAQEDLHSLMDRFYAFYPDWKKSPAH</sequence>
<feature type="transmembrane region" description="Helical" evidence="1">
    <location>
        <begin position="9"/>
        <end position="28"/>
    </location>
</feature>
<keyword evidence="1" id="KW-0812">Transmembrane</keyword>
<feature type="transmembrane region" description="Helical" evidence="1">
    <location>
        <begin position="303"/>
        <end position="324"/>
    </location>
</feature>
<dbReference type="Proteomes" id="UP000075312">
    <property type="component" value="Unassembled WGS sequence"/>
</dbReference>
<dbReference type="AlphaFoldDB" id="A0A149UTW2"/>
<dbReference type="PATRIC" id="fig|178900.6.peg.2617"/>
<dbReference type="RefSeq" id="WP_062142454.1">
    <property type="nucleotide sequence ID" value="NZ_JAMYZR010000009.1"/>
</dbReference>
<feature type="transmembrane region" description="Helical" evidence="1">
    <location>
        <begin position="267"/>
        <end position="291"/>
    </location>
</feature>
<name>A0A149UTW2_9PROT</name>
<protein>
    <recommendedName>
        <fullName evidence="6">Glycosyltransferase RgtA/B/C/D-like domain-containing protein</fullName>
    </recommendedName>
</protein>
<feature type="transmembrane region" description="Helical" evidence="1">
    <location>
        <begin position="193"/>
        <end position="213"/>
    </location>
</feature>